<reference evidence="1" key="1">
    <citation type="submission" date="2023-08" db="EMBL/GenBank/DDBJ databases">
        <authorList>
            <person name="Audoor S."/>
            <person name="Bilcke G."/>
        </authorList>
    </citation>
    <scope>NUCLEOTIDE SEQUENCE</scope>
</reference>
<dbReference type="AlphaFoldDB" id="A0AAD2GCU2"/>
<evidence type="ECO:0000313" key="1">
    <source>
        <dbReference type="EMBL" id="CAJ1969951.1"/>
    </source>
</evidence>
<comment type="caution">
    <text evidence="1">The sequence shown here is derived from an EMBL/GenBank/DDBJ whole genome shotgun (WGS) entry which is preliminary data.</text>
</comment>
<name>A0AAD2GCU2_9STRA</name>
<protein>
    <submittedName>
        <fullName evidence="1">Uncharacterized protein</fullName>
    </submittedName>
</protein>
<gene>
    <name evidence="1" type="ORF">CYCCA115_LOCUS23976</name>
</gene>
<accession>A0AAD2GCU2</accession>
<dbReference type="Proteomes" id="UP001295423">
    <property type="component" value="Unassembled WGS sequence"/>
</dbReference>
<dbReference type="Gene3D" id="2.40.128.20">
    <property type="match status" value="1"/>
</dbReference>
<evidence type="ECO:0000313" key="2">
    <source>
        <dbReference type="Proteomes" id="UP001295423"/>
    </source>
</evidence>
<organism evidence="1 2">
    <name type="scientific">Cylindrotheca closterium</name>
    <dbReference type="NCBI Taxonomy" id="2856"/>
    <lineage>
        <taxon>Eukaryota</taxon>
        <taxon>Sar</taxon>
        <taxon>Stramenopiles</taxon>
        <taxon>Ochrophyta</taxon>
        <taxon>Bacillariophyta</taxon>
        <taxon>Bacillariophyceae</taxon>
        <taxon>Bacillariophycidae</taxon>
        <taxon>Bacillariales</taxon>
        <taxon>Bacillariaceae</taxon>
        <taxon>Cylindrotheca</taxon>
    </lineage>
</organism>
<proteinExistence type="predicted"/>
<dbReference type="EMBL" id="CAKOGP040002436">
    <property type="protein sequence ID" value="CAJ1969951.1"/>
    <property type="molecule type" value="Genomic_DNA"/>
</dbReference>
<dbReference type="InterPro" id="IPR012674">
    <property type="entry name" value="Calycin"/>
</dbReference>
<sequence>MNVATAPATAIPRPAAPKIARSNLNGVWKLDKTKGQWHMRGYLQTLQVNELAIQAHEKGESDQETYHSISLEDTTLKIIKRSRVNNDLVVELNLGEEKVEYLQPGERPKKSLATTENPATHLRIDSSLLTMNGMAHVTDIKRLVEDGTMLFQELTILNEQTGARNITTRYFVPEETIVLGRSNLADQMED</sequence>
<keyword evidence="2" id="KW-1185">Reference proteome</keyword>